<organism evidence="3 4">
    <name type="scientific">Corallococcus praedator</name>
    <dbReference type="NCBI Taxonomy" id="2316724"/>
    <lineage>
        <taxon>Bacteria</taxon>
        <taxon>Pseudomonadati</taxon>
        <taxon>Myxococcota</taxon>
        <taxon>Myxococcia</taxon>
        <taxon>Myxococcales</taxon>
        <taxon>Cystobacterineae</taxon>
        <taxon>Myxococcaceae</taxon>
        <taxon>Corallococcus</taxon>
    </lineage>
</organism>
<dbReference type="EMBL" id="RAWI01000039">
    <property type="protein sequence ID" value="RKI13328.1"/>
    <property type="molecule type" value="Genomic_DNA"/>
</dbReference>
<dbReference type="Proteomes" id="UP000278907">
    <property type="component" value="Unassembled WGS sequence"/>
</dbReference>
<accession>A0ABX9QMF0</accession>
<comment type="caution">
    <text evidence="3">The sequence shown here is derived from an EMBL/GenBank/DDBJ whole genome shotgun (WGS) entry which is preliminary data.</text>
</comment>
<feature type="compositionally biased region" description="Basic and acidic residues" evidence="1">
    <location>
        <begin position="226"/>
        <end position="238"/>
    </location>
</feature>
<proteinExistence type="predicted"/>
<dbReference type="Pfam" id="PF13091">
    <property type="entry name" value="PLDc_2"/>
    <property type="match status" value="1"/>
</dbReference>
<feature type="region of interest" description="Disordered" evidence="1">
    <location>
        <begin position="27"/>
        <end position="57"/>
    </location>
</feature>
<name>A0ABX9QMF0_9BACT</name>
<evidence type="ECO:0000313" key="4">
    <source>
        <dbReference type="Proteomes" id="UP000278907"/>
    </source>
</evidence>
<reference evidence="3 4" key="1">
    <citation type="submission" date="2018-09" db="EMBL/GenBank/DDBJ databases">
        <authorList>
            <person name="Livingstone P.G."/>
            <person name="Whitworth D.E."/>
        </authorList>
    </citation>
    <scope>NUCLEOTIDE SEQUENCE [LARGE SCALE GENOMIC DNA]</scope>
    <source>
        <strain evidence="3 4">CA031B</strain>
    </source>
</reference>
<evidence type="ECO:0000259" key="2">
    <source>
        <dbReference type="Pfam" id="PF13091"/>
    </source>
</evidence>
<dbReference type="SUPFAM" id="SSF56024">
    <property type="entry name" value="Phospholipase D/nuclease"/>
    <property type="match status" value="1"/>
</dbReference>
<evidence type="ECO:0000313" key="3">
    <source>
        <dbReference type="EMBL" id="RKI13328.1"/>
    </source>
</evidence>
<feature type="domain" description="Phospholipase D-like" evidence="2">
    <location>
        <begin position="68"/>
        <end position="172"/>
    </location>
</feature>
<keyword evidence="4" id="KW-1185">Reference proteome</keyword>
<feature type="compositionally biased region" description="Polar residues" evidence="1">
    <location>
        <begin position="40"/>
        <end position="55"/>
    </location>
</feature>
<dbReference type="InterPro" id="IPR025202">
    <property type="entry name" value="PLD-like_dom"/>
</dbReference>
<gene>
    <name evidence="3" type="ORF">D7Y13_07775</name>
</gene>
<feature type="region of interest" description="Disordered" evidence="1">
    <location>
        <begin position="211"/>
        <end position="259"/>
    </location>
</feature>
<dbReference type="Gene3D" id="3.30.870.10">
    <property type="entry name" value="Endonuclease Chain A"/>
    <property type="match status" value="1"/>
</dbReference>
<evidence type="ECO:0000256" key="1">
    <source>
        <dbReference type="SAM" id="MobiDB-lite"/>
    </source>
</evidence>
<dbReference type="CDD" id="cd00138">
    <property type="entry name" value="PLDc_SF"/>
    <property type="match status" value="1"/>
</dbReference>
<protein>
    <recommendedName>
        <fullName evidence="2">Phospholipase D-like domain-containing protein</fullName>
    </recommendedName>
</protein>
<sequence>MRRWRAAATWRWTPQSTTVVDLYQHEEPAPRSHQRGSDGSVLSSAPVNQERSAQGQRLEARGIGPAVVELIRLAKSRIVLISPYFHPWGRLVEALMAAPARGARVTLVIRANQPFNERRHLALQKLSTAGVSIRQVPWLHLKMYLSDSAIIETSMNLVFSSMAKGYETGSLYTVHEAPVAYAERRAMVKECVEGSAPYLFGHAPLPEVRSIGIAPGSPPKLQSSPHHGDAHPHEETHRSPAGPVASSRRNNPRAYQPWTDQEDSLAQDLFAQKVPLISIAQALQRTPKSVSKRLKRLGVIE</sequence>